<dbReference type="Proteomes" id="UP000014760">
    <property type="component" value="Unassembled WGS sequence"/>
</dbReference>
<evidence type="ECO:0000256" key="3">
    <source>
        <dbReference type="ARBA" id="ARBA00018920"/>
    </source>
</evidence>
<accession>R7U6E1</accession>
<comment type="similarity">
    <text evidence="2">Belongs to the LZTFL1 family.</text>
</comment>
<dbReference type="OMA" id="QMEGTTA"/>
<evidence type="ECO:0000256" key="7">
    <source>
        <dbReference type="ARBA" id="ARBA00026004"/>
    </source>
</evidence>
<gene>
    <name evidence="9" type="ORF">CAPTEDRAFT_2656</name>
</gene>
<protein>
    <recommendedName>
        <fullName evidence="3">Leucine zipper transcription factor-like protein 1</fullName>
    </recommendedName>
</protein>
<evidence type="ECO:0000256" key="8">
    <source>
        <dbReference type="SAM" id="Coils"/>
    </source>
</evidence>
<evidence type="ECO:0000256" key="1">
    <source>
        <dbReference type="ARBA" id="ARBA00004496"/>
    </source>
</evidence>
<evidence type="ECO:0000256" key="6">
    <source>
        <dbReference type="ARBA" id="ARBA00024898"/>
    </source>
</evidence>
<dbReference type="EMBL" id="AMQN01010099">
    <property type="status" value="NOT_ANNOTATED_CDS"/>
    <property type="molecule type" value="Genomic_DNA"/>
</dbReference>
<dbReference type="OrthoDB" id="313412at2759"/>
<feature type="coiled-coil region" evidence="8">
    <location>
        <begin position="144"/>
        <end position="288"/>
    </location>
</feature>
<evidence type="ECO:0000313" key="10">
    <source>
        <dbReference type="EnsemblMetazoa" id="CapteP2656"/>
    </source>
</evidence>
<evidence type="ECO:0000313" key="11">
    <source>
        <dbReference type="Proteomes" id="UP000014760"/>
    </source>
</evidence>
<reference evidence="11" key="1">
    <citation type="submission" date="2012-12" db="EMBL/GenBank/DDBJ databases">
        <authorList>
            <person name="Hellsten U."/>
            <person name="Grimwood J."/>
            <person name="Chapman J.A."/>
            <person name="Shapiro H."/>
            <person name="Aerts A."/>
            <person name="Otillar R.P."/>
            <person name="Terry A.Y."/>
            <person name="Boore J.L."/>
            <person name="Simakov O."/>
            <person name="Marletaz F."/>
            <person name="Cho S.-J."/>
            <person name="Edsinger-Gonzales E."/>
            <person name="Havlak P."/>
            <person name="Kuo D.-H."/>
            <person name="Larsson T."/>
            <person name="Lv J."/>
            <person name="Arendt D."/>
            <person name="Savage R."/>
            <person name="Osoegawa K."/>
            <person name="de Jong P."/>
            <person name="Lindberg D.R."/>
            <person name="Seaver E.C."/>
            <person name="Weisblat D.A."/>
            <person name="Putnam N.H."/>
            <person name="Grigoriev I.V."/>
            <person name="Rokhsar D.S."/>
        </authorList>
    </citation>
    <scope>NUCLEOTIDE SEQUENCE</scope>
    <source>
        <strain evidence="11">I ESC-2004</strain>
    </source>
</reference>
<keyword evidence="4" id="KW-0963">Cytoplasm</keyword>
<comment type="function">
    <text evidence="6">Regulates ciliary localization of the BBSome complex. Together with the BBSome complex, controls SMO ciliary trafficking and contributes to the sonic hedgehog (SHH) pathway regulation. May play a role in neurite outgrowth. May have tumor suppressor function.</text>
</comment>
<evidence type="ECO:0000256" key="4">
    <source>
        <dbReference type="ARBA" id="ARBA00022490"/>
    </source>
</evidence>
<dbReference type="PANTHER" id="PTHR21635:SF0">
    <property type="entry name" value="LEUCINE ZIPPER TRANSCRIPTION FACTOR-LIKE PROTEIN 1"/>
    <property type="match status" value="1"/>
</dbReference>
<evidence type="ECO:0000256" key="2">
    <source>
        <dbReference type="ARBA" id="ARBA00008868"/>
    </source>
</evidence>
<evidence type="ECO:0000313" key="9">
    <source>
        <dbReference type="EMBL" id="ELT99246.1"/>
    </source>
</evidence>
<dbReference type="Gene3D" id="1.10.287.1490">
    <property type="match status" value="1"/>
</dbReference>
<dbReference type="InterPro" id="IPR026157">
    <property type="entry name" value="LZTFL1"/>
</dbReference>
<dbReference type="PANTHER" id="PTHR21635">
    <property type="entry name" value="LEUCINE ZIPPER TRANSCRIPTION FACTOR LIKE"/>
    <property type="match status" value="1"/>
</dbReference>
<dbReference type="HOGENOM" id="CLU_083519_0_0_1"/>
<keyword evidence="11" id="KW-1185">Reference proteome</keyword>
<dbReference type="EMBL" id="KB307055">
    <property type="protein sequence ID" value="ELT99246.1"/>
    <property type="molecule type" value="Genomic_DNA"/>
</dbReference>
<dbReference type="STRING" id="283909.R7U6E1"/>
<sequence>MKALGINDHHQAMVVQYMRFARYQRGQRIKAVDLNFKDVKDSRLTDNTYTIDEVEEMLDGLLAVVHGEVETEFINTAHTNILLLRQLFQQAEKWHLKLNADVSELENRELLEKIAEFEEMEFSGARKSDGFSGRLEPMNESGGAALLNIEIQRLQDENAKLKERLHQLEGQATSAVKDRSQLKSELERANRELGAARPSDNSEELDALQRQMQNLKSEMNMSSQGSHSKVTDLEGDLTSTKHELLRIKDMLDMAEKELEKKVSQTAPFKNLKSMLTKKNEQIKELRRKLSK</sequence>
<keyword evidence="5 8" id="KW-0175">Coiled coil</keyword>
<organism evidence="9">
    <name type="scientific">Capitella teleta</name>
    <name type="common">Polychaete worm</name>
    <dbReference type="NCBI Taxonomy" id="283909"/>
    <lineage>
        <taxon>Eukaryota</taxon>
        <taxon>Metazoa</taxon>
        <taxon>Spiralia</taxon>
        <taxon>Lophotrochozoa</taxon>
        <taxon>Annelida</taxon>
        <taxon>Polychaeta</taxon>
        <taxon>Sedentaria</taxon>
        <taxon>Scolecida</taxon>
        <taxon>Capitellidae</taxon>
        <taxon>Capitella</taxon>
    </lineage>
</organism>
<dbReference type="EnsemblMetazoa" id="CapteT2656">
    <property type="protein sequence ID" value="CapteP2656"/>
    <property type="gene ID" value="CapteG2656"/>
</dbReference>
<dbReference type="Pfam" id="PF15294">
    <property type="entry name" value="Leu_zip"/>
    <property type="match status" value="1"/>
</dbReference>
<dbReference type="GO" id="GO:1903565">
    <property type="term" value="P:negative regulation of protein localization to cilium"/>
    <property type="evidence" value="ECO:0007669"/>
    <property type="project" value="TreeGrafter"/>
</dbReference>
<proteinExistence type="inferred from homology"/>
<comment type="subunit">
    <text evidence="7">Self-associates. Interacts with BBS9; the interaction mediates the association of LZTL1 with the BBsome complex and regulates BBSome ciliary trafficking.</text>
</comment>
<name>R7U6E1_CAPTE</name>
<comment type="subcellular location">
    <subcellularLocation>
        <location evidence="1">Cytoplasm</location>
    </subcellularLocation>
</comment>
<reference evidence="10" key="3">
    <citation type="submission" date="2015-06" db="UniProtKB">
        <authorList>
            <consortium name="EnsemblMetazoa"/>
        </authorList>
    </citation>
    <scope>IDENTIFICATION</scope>
</reference>
<dbReference type="AlphaFoldDB" id="R7U6E1"/>
<evidence type="ECO:0000256" key="5">
    <source>
        <dbReference type="ARBA" id="ARBA00023054"/>
    </source>
</evidence>
<reference evidence="9 11" key="2">
    <citation type="journal article" date="2013" name="Nature">
        <title>Insights into bilaterian evolution from three spiralian genomes.</title>
        <authorList>
            <person name="Simakov O."/>
            <person name="Marletaz F."/>
            <person name="Cho S.J."/>
            <person name="Edsinger-Gonzales E."/>
            <person name="Havlak P."/>
            <person name="Hellsten U."/>
            <person name="Kuo D.H."/>
            <person name="Larsson T."/>
            <person name="Lv J."/>
            <person name="Arendt D."/>
            <person name="Savage R."/>
            <person name="Osoegawa K."/>
            <person name="de Jong P."/>
            <person name="Grimwood J."/>
            <person name="Chapman J.A."/>
            <person name="Shapiro H."/>
            <person name="Aerts A."/>
            <person name="Otillar R.P."/>
            <person name="Terry A.Y."/>
            <person name="Boore J.L."/>
            <person name="Grigoriev I.V."/>
            <person name="Lindberg D.R."/>
            <person name="Seaver E.C."/>
            <person name="Weisblat D.A."/>
            <person name="Putnam N.H."/>
            <person name="Rokhsar D.S."/>
        </authorList>
    </citation>
    <scope>NUCLEOTIDE SEQUENCE</scope>
    <source>
        <strain evidence="9 11">I ESC-2004</strain>
    </source>
</reference>
<dbReference type="GO" id="GO:0005737">
    <property type="term" value="C:cytoplasm"/>
    <property type="evidence" value="ECO:0007669"/>
    <property type="project" value="UniProtKB-SubCell"/>
</dbReference>